<dbReference type="RefSeq" id="WP_048506387.1">
    <property type="nucleotide sequence ID" value="NZ_FQWT01000001.1"/>
</dbReference>
<evidence type="ECO:0000313" key="1">
    <source>
        <dbReference type="EMBL" id="SHG55629.1"/>
    </source>
</evidence>
<dbReference type="AlphaFoldDB" id="A0A1M5KSY4"/>
<dbReference type="STRING" id="421058.SAMN05421866_0816"/>
<reference evidence="2" key="1">
    <citation type="submission" date="2016-11" db="EMBL/GenBank/DDBJ databases">
        <authorList>
            <person name="Varghese N."/>
            <person name="Submissions S."/>
        </authorList>
    </citation>
    <scope>NUCLEOTIDE SEQUENCE [LARGE SCALE GENOMIC DNA]</scope>
    <source>
        <strain evidence="2">DSM 19055</strain>
    </source>
</reference>
<dbReference type="EMBL" id="FQWT01000001">
    <property type="protein sequence ID" value="SHG55629.1"/>
    <property type="molecule type" value="Genomic_DNA"/>
</dbReference>
<dbReference type="OrthoDB" id="8907997at2"/>
<accession>A0A1M5KSY4</accession>
<gene>
    <name evidence="1" type="ORF">SAMN05421866_0816</name>
</gene>
<evidence type="ECO:0008006" key="3">
    <source>
        <dbReference type="Google" id="ProtNLM"/>
    </source>
</evidence>
<sequence length="176" mass="20643">MKIEIIVKNIKDAINVLLEKETGNLARGLNELNISTHLAFYLKPFFPQFDVDPEYNGDIDKPNDRKALDIAENRMMEIGFKPNENDNYKISPDIIIHRRQTNDHNLVVIEVKKDSHTRKHKEFDLIKLEHLTIDFLGNHYNYKLGIAIIFGTKKNTGKYDIRFFQNGREFLEENIV</sequence>
<dbReference type="Proteomes" id="UP000184047">
    <property type="component" value="Unassembled WGS sequence"/>
</dbReference>
<protein>
    <recommendedName>
        <fullName evidence="3">Type I restriction enzyme R protein N terminus (HSDR_N)</fullName>
    </recommendedName>
</protein>
<keyword evidence="2" id="KW-1185">Reference proteome</keyword>
<evidence type="ECO:0000313" key="2">
    <source>
        <dbReference type="Proteomes" id="UP000184047"/>
    </source>
</evidence>
<dbReference type="GeneID" id="56898656"/>
<organism evidence="1 2">
    <name type="scientific">Chryseobacterium oranimense</name>
    <dbReference type="NCBI Taxonomy" id="421058"/>
    <lineage>
        <taxon>Bacteria</taxon>
        <taxon>Pseudomonadati</taxon>
        <taxon>Bacteroidota</taxon>
        <taxon>Flavobacteriia</taxon>
        <taxon>Flavobacteriales</taxon>
        <taxon>Weeksellaceae</taxon>
        <taxon>Chryseobacterium group</taxon>
        <taxon>Chryseobacterium</taxon>
    </lineage>
</organism>
<name>A0A1M5KSY4_9FLAO</name>
<proteinExistence type="predicted"/>